<dbReference type="PROSITE" id="PS51154">
    <property type="entry name" value="MACRO"/>
    <property type="match status" value="1"/>
</dbReference>
<dbReference type="InterPro" id="IPR043472">
    <property type="entry name" value="Macro_dom-like"/>
</dbReference>
<dbReference type="Gene3D" id="3.40.220.10">
    <property type="entry name" value="Leucine Aminopeptidase, subunit E, domain 1"/>
    <property type="match status" value="1"/>
</dbReference>
<dbReference type="SUPFAM" id="SSF52949">
    <property type="entry name" value="Macro domain-like"/>
    <property type="match status" value="1"/>
</dbReference>
<evidence type="ECO:0000259" key="1">
    <source>
        <dbReference type="PROSITE" id="PS51154"/>
    </source>
</evidence>
<dbReference type="Pfam" id="PF01661">
    <property type="entry name" value="Macro"/>
    <property type="match status" value="1"/>
</dbReference>
<dbReference type="InterPro" id="IPR002589">
    <property type="entry name" value="Macro_dom"/>
</dbReference>
<dbReference type="AlphaFoldDB" id="A0A7S3NNR1"/>
<evidence type="ECO:0000313" key="2">
    <source>
        <dbReference type="EMBL" id="CAE0372302.1"/>
    </source>
</evidence>
<reference evidence="2" key="1">
    <citation type="submission" date="2021-01" db="EMBL/GenBank/DDBJ databases">
        <authorList>
            <person name="Corre E."/>
            <person name="Pelletier E."/>
            <person name="Niang G."/>
            <person name="Scheremetjew M."/>
            <person name="Finn R."/>
            <person name="Kale V."/>
            <person name="Holt S."/>
            <person name="Cochrane G."/>
            <person name="Meng A."/>
            <person name="Brown T."/>
            <person name="Cohen L."/>
        </authorList>
    </citation>
    <scope>NUCLEOTIDE SEQUENCE</scope>
    <source>
        <strain evidence="2">CCMP1510</strain>
    </source>
</reference>
<gene>
    <name evidence="2" type="ORF">ALAG00032_LOCUS13086</name>
</gene>
<proteinExistence type="predicted"/>
<dbReference type="EMBL" id="HBIJ01019984">
    <property type="protein sequence ID" value="CAE0372302.1"/>
    <property type="molecule type" value="Transcribed_RNA"/>
</dbReference>
<feature type="domain" description="Macro" evidence="1">
    <location>
        <begin position="28"/>
        <end position="217"/>
    </location>
</feature>
<accession>A0A7S3NNR1</accession>
<dbReference type="PANTHER" id="PTHR11106:SF27">
    <property type="entry name" value="MACRO DOMAIN-CONTAINING PROTEIN"/>
    <property type="match status" value="1"/>
</dbReference>
<organism evidence="2">
    <name type="scientific">Aureoumbra lagunensis</name>
    <dbReference type="NCBI Taxonomy" id="44058"/>
    <lineage>
        <taxon>Eukaryota</taxon>
        <taxon>Sar</taxon>
        <taxon>Stramenopiles</taxon>
        <taxon>Ochrophyta</taxon>
        <taxon>Pelagophyceae</taxon>
        <taxon>Pelagomonadales</taxon>
        <taxon>Aureoumbra</taxon>
    </lineage>
</organism>
<dbReference type="SMART" id="SM00506">
    <property type="entry name" value="A1pp"/>
    <property type="match status" value="1"/>
</dbReference>
<protein>
    <recommendedName>
        <fullName evidence="1">Macro domain-containing protein</fullName>
    </recommendedName>
</protein>
<name>A0A7S3NNR1_9STRA</name>
<dbReference type="PANTHER" id="PTHR11106">
    <property type="entry name" value="GANGLIOSIDE INDUCED DIFFERENTIATION ASSOCIATED PROTEIN 2-RELATED"/>
    <property type="match status" value="1"/>
</dbReference>
<sequence length="291" mass="31097">MRLRRLIEALKRRILSSGSRRQIMTGGIREIAKWKVENTIISASVGSVVDFEGDAIVNAANIGCITGGGVDGAISKAGGLALHNARIALPILRDEYVRCETGDAKITVGGELKAKFCIHAVGPDYRIIKDKKQADDLLSSAYLAALAKAKENEHIKSLAFPLLSSGIFRGDRSLNSVLEIAARVVVENVDQGIEIVHLVAFADAERDALLAALTKVLGPPSLNFEGKPTAKLFQKQGYSSTVPNQQVVPPLVANAVPPPQQEKEEDAVAIANNSTTVVAEEEDDNTTTIPK</sequence>